<evidence type="ECO:0000256" key="1">
    <source>
        <dbReference type="ARBA" id="ARBA00022729"/>
    </source>
</evidence>
<comment type="caution">
    <text evidence="6">The sequence shown here is derived from an EMBL/GenBank/DDBJ whole genome shotgun (WGS) entry which is preliminary data.</text>
</comment>
<dbReference type="Gene3D" id="2.60.120.380">
    <property type="match status" value="1"/>
</dbReference>
<feature type="region of interest" description="Disordered" evidence="4">
    <location>
        <begin position="1264"/>
        <end position="1311"/>
    </location>
</feature>
<dbReference type="InterPro" id="IPR003644">
    <property type="entry name" value="Calx_beta"/>
</dbReference>
<feature type="compositionally biased region" description="Low complexity" evidence="4">
    <location>
        <begin position="1274"/>
        <end position="1286"/>
    </location>
</feature>
<dbReference type="SMART" id="SM00758">
    <property type="entry name" value="PA14"/>
    <property type="match status" value="1"/>
</dbReference>
<dbReference type="SUPFAM" id="SSF56988">
    <property type="entry name" value="Anthrax protective antigen"/>
    <property type="match status" value="1"/>
</dbReference>
<proteinExistence type="predicted"/>
<dbReference type="InterPro" id="IPR011658">
    <property type="entry name" value="PA14_dom"/>
</dbReference>
<dbReference type="RefSeq" id="WP_197524687.1">
    <property type="nucleotide sequence ID" value="NZ_SJPH01000001.1"/>
</dbReference>
<organism evidence="6 7">
    <name type="scientific">Botrimarina hoheduenensis</name>
    <dbReference type="NCBI Taxonomy" id="2528000"/>
    <lineage>
        <taxon>Bacteria</taxon>
        <taxon>Pseudomonadati</taxon>
        <taxon>Planctomycetota</taxon>
        <taxon>Planctomycetia</taxon>
        <taxon>Pirellulales</taxon>
        <taxon>Lacipirellulaceae</taxon>
        <taxon>Botrimarina</taxon>
    </lineage>
</organism>
<reference evidence="6 7" key="1">
    <citation type="submission" date="2019-02" db="EMBL/GenBank/DDBJ databases">
        <title>Deep-cultivation of Planctomycetes and their phenomic and genomic characterization uncovers novel biology.</title>
        <authorList>
            <person name="Wiegand S."/>
            <person name="Jogler M."/>
            <person name="Boedeker C."/>
            <person name="Pinto D."/>
            <person name="Vollmers J."/>
            <person name="Rivas-Marin E."/>
            <person name="Kohn T."/>
            <person name="Peeters S.H."/>
            <person name="Heuer A."/>
            <person name="Rast P."/>
            <person name="Oberbeckmann S."/>
            <person name="Bunk B."/>
            <person name="Jeske O."/>
            <person name="Meyerdierks A."/>
            <person name="Storesund J.E."/>
            <person name="Kallscheuer N."/>
            <person name="Luecker S."/>
            <person name="Lage O.M."/>
            <person name="Pohl T."/>
            <person name="Merkel B.J."/>
            <person name="Hornburger P."/>
            <person name="Mueller R.-W."/>
            <person name="Bruemmer F."/>
            <person name="Labrenz M."/>
            <person name="Spormann A.M."/>
            <person name="Op Den Camp H."/>
            <person name="Overmann J."/>
            <person name="Amann R."/>
            <person name="Jetten M.S.M."/>
            <person name="Mascher T."/>
            <person name="Medema M.H."/>
            <person name="Devos D.P."/>
            <person name="Kaster A.-K."/>
            <person name="Ovreas L."/>
            <person name="Rohde M."/>
            <person name="Galperin M.Y."/>
            <person name="Jogler C."/>
        </authorList>
    </citation>
    <scope>NUCLEOTIDE SEQUENCE [LARGE SCALE GENOMIC DNA]</scope>
    <source>
        <strain evidence="6 7">Pla111</strain>
    </source>
</reference>
<accession>A0A5C5WDQ0</accession>
<dbReference type="SMART" id="SM00237">
    <property type="entry name" value="Calx_beta"/>
    <property type="match status" value="1"/>
</dbReference>
<dbReference type="Gene3D" id="2.60.60.40">
    <property type="match status" value="3"/>
</dbReference>
<dbReference type="PANTHER" id="PTHR19328">
    <property type="entry name" value="HEDGEHOG-INTERACTING PROTEIN"/>
    <property type="match status" value="1"/>
</dbReference>
<dbReference type="PANTHER" id="PTHR19328:SF13">
    <property type="entry name" value="HIPL1 PROTEIN"/>
    <property type="match status" value="1"/>
</dbReference>
<dbReference type="InterPro" id="IPR012938">
    <property type="entry name" value="Glc/Sorbosone_DH"/>
</dbReference>
<dbReference type="InterPro" id="IPR011041">
    <property type="entry name" value="Quinoprot_gluc/sorb_DH_b-prop"/>
</dbReference>
<dbReference type="Gene3D" id="2.120.10.30">
    <property type="entry name" value="TolB, C-terminal domain"/>
    <property type="match status" value="1"/>
</dbReference>
<dbReference type="SUPFAM" id="SSF50952">
    <property type="entry name" value="Soluble quinoprotein glucose dehydrogenase"/>
    <property type="match status" value="1"/>
</dbReference>
<dbReference type="PROSITE" id="PS51820">
    <property type="entry name" value="PA14"/>
    <property type="match status" value="1"/>
</dbReference>
<dbReference type="Pfam" id="PF16841">
    <property type="entry name" value="CBM60"/>
    <property type="match status" value="3"/>
</dbReference>
<dbReference type="GO" id="GO:0007154">
    <property type="term" value="P:cell communication"/>
    <property type="evidence" value="ECO:0007669"/>
    <property type="project" value="InterPro"/>
</dbReference>
<evidence type="ECO:0000313" key="6">
    <source>
        <dbReference type="EMBL" id="TWT48760.1"/>
    </source>
</evidence>
<keyword evidence="3" id="KW-0106">Calcium</keyword>
<dbReference type="InterPro" id="IPR031768">
    <property type="entry name" value="CBM60_xylan-bd"/>
</dbReference>
<dbReference type="Proteomes" id="UP000318995">
    <property type="component" value="Unassembled WGS sequence"/>
</dbReference>
<keyword evidence="2" id="KW-0677">Repeat</keyword>
<evidence type="ECO:0000256" key="4">
    <source>
        <dbReference type="SAM" id="MobiDB-lite"/>
    </source>
</evidence>
<keyword evidence="7" id="KW-1185">Reference proteome</keyword>
<dbReference type="Pfam" id="PF07691">
    <property type="entry name" value="PA14"/>
    <property type="match status" value="1"/>
</dbReference>
<dbReference type="InterPro" id="IPR037524">
    <property type="entry name" value="PA14/GLEYA"/>
</dbReference>
<sequence length="1311" mass="140291">MSRRPLHSRRQPQIGRHRSLVNRLEALEDRRVLAATAIQVLAAGLSGTEDVALEINGQEVRRWDNVGGNFAARQFQTLSYTHPTTVTANDVAVRFVGAGAGATDLRVDGVTVGGVKYESESTRTWSTGGWNSSLGAIAPEYGSGGLTDEVLFSRPGAFYYSASAGSTVQVRAAGKTNTERFELYIKDQLVYSASNIGGDYDAREFWTYTYQHASKVDPQDVRVAFTNDGSAAGQDRNLRIDSIVIDNRRYESESAATFSTGTWVAGVVEPSFPQREFLHSNGYFAYSAIGEDNTSSVGSQLIVWAAGDTGEETINLELAGRTARSLPNLGGDYDARQFIPYGVAHPQSLNLADVRIRFVNDGVSAAGDRNVRIDAIKLNGVRTEAEDITTYSTGTWRPGFSVQPGYTQEERLHANGYFQFGDDPSRAGLLGLGSAQYSVSETAGFVDVDFVRTGGSRGAVSIDYTTVNGVAIGGQDFVATSGTLIFAEGQTSRTVRISIINDTSAEGTHAFNVAADRVLGGAFLAEPRTATVSIFDDEAPGAGTGNGLKGEYFAGVDLVNLVNTRTDATVNYNWGNGSPGGGVGADNFSVRWTGQVQPLYSETYTFRATTDDGVRLWVNGTLIINDWIDRSSNPSFGTIALQAGQRYDIRMEYYERGGQASAQLGWSSTSQPFQVVPTTQLYSEPVVSDNGQFVAQTVISGLNQPTAIEFVRVGTQQYMFILQKDGQIRLAIDGVLQASAFLDYRTQVNNVRDRGALGLEVHPNFPATPYVYLLYTYDPPETQGAGGLAAPDQAGNRGSRLTRVTADVNNGYRTAVPGSDVVLLGKNSTWQYISSPDRDSTSDINLPPSGLLPNGQFVEDILITDSQSHSIGALAFAPDGSLYVSNGDGTSYGRVDPRTVRVQSLDSLSGKILRIDPITGNGYTDNPFYSGDVTDDRSKVFNVGLRNPFRIAVNPANGLPYIGDVGWTAWEEINAGRGLNFGWPFYEGGVATGGEGVNNVNLQTGGYRDLPDAQTFYSVGGDTISTPPVWSRSHSAGGVAIVMGDFYAGTVYPAEYQGTAFFTDYGAPDIRALKLNASGQGQQTLFVMGSVGTVIEMTMGPDGRMYYVDIGGQIGRIDYVPAPAFATYEPELETSPAEFSEFNASYAAAGPIVTEPISQTPTAREPLFAAWDTPTPTLGASFFGAPLFATSVLLSENETAVAEASSVSHPAVVPSLALMTTAAASTSLIAADETALVSPPLNPSAADAALEMLLIEAKNHEAKNELTPHEPKSESSPVEVASAAAEGSQTERSARQNRFRKQLVSRLQSRS</sequence>
<feature type="domain" description="PA14" evidence="5">
    <location>
        <begin position="543"/>
        <end position="680"/>
    </location>
</feature>
<evidence type="ECO:0000259" key="5">
    <source>
        <dbReference type="PROSITE" id="PS51820"/>
    </source>
</evidence>
<dbReference type="InterPro" id="IPR011042">
    <property type="entry name" value="6-blade_b-propeller_TolB-like"/>
</dbReference>
<dbReference type="Gene3D" id="2.60.40.2030">
    <property type="match status" value="1"/>
</dbReference>
<evidence type="ECO:0000256" key="2">
    <source>
        <dbReference type="ARBA" id="ARBA00022737"/>
    </source>
</evidence>
<keyword evidence="1" id="KW-0732">Signal</keyword>
<dbReference type="GO" id="GO:0016020">
    <property type="term" value="C:membrane"/>
    <property type="evidence" value="ECO:0007669"/>
    <property type="project" value="InterPro"/>
</dbReference>
<dbReference type="InterPro" id="IPR038081">
    <property type="entry name" value="CalX-like_sf"/>
</dbReference>
<name>A0A5C5WDQ0_9BACT</name>
<evidence type="ECO:0000256" key="3">
    <source>
        <dbReference type="ARBA" id="ARBA00022837"/>
    </source>
</evidence>
<dbReference type="SUPFAM" id="SSF141072">
    <property type="entry name" value="CalX-like"/>
    <property type="match status" value="1"/>
</dbReference>
<gene>
    <name evidence="6" type="ORF">Pla111_05350</name>
</gene>
<dbReference type="Pfam" id="PF07995">
    <property type="entry name" value="GSDH"/>
    <property type="match status" value="1"/>
</dbReference>
<evidence type="ECO:0000313" key="7">
    <source>
        <dbReference type="Proteomes" id="UP000318995"/>
    </source>
</evidence>
<dbReference type="Pfam" id="PF03160">
    <property type="entry name" value="Calx-beta"/>
    <property type="match status" value="1"/>
</dbReference>
<feature type="compositionally biased region" description="Basic and acidic residues" evidence="4">
    <location>
        <begin position="1264"/>
        <end position="1273"/>
    </location>
</feature>
<protein>
    <submittedName>
        <fullName evidence="6">PA14 domain protein</fullName>
    </submittedName>
</protein>
<dbReference type="EMBL" id="SJPH01000001">
    <property type="protein sequence ID" value="TWT48760.1"/>
    <property type="molecule type" value="Genomic_DNA"/>
</dbReference>